<dbReference type="InterPro" id="IPR007627">
    <property type="entry name" value="RNA_pol_sigma70_r2"/>
</dbReference>
<dbReference type="GO" id="GO:0003677">
    <property type="term" value="F:DNA binding"/>
    <property type="evidence" value="ECO:0007669"/>
    <property type="project" value="InterPro"/>
</dbReference>
<dbReference type="InterPro" id="IPR013324">
    <property type="entry name" value="RNA_pol_sigma_r3/r4-like"/>
</dbReference>
<sequence>MNTEMLVKKSKKGDISAFMELLRGKQELFYKIAFTYTKNSYDAEDCISEAAIKGYEKIKQLKKWEKFYSWFTSILINVCRKQYREKSNFSSKEILKDIKDSFSYNSVEDKIIIEELLEKLKKDEREILVLRYLKDYSIKDVAFIMDIPVNTVKTKIYRSLKFLKSKTEEVKNEYR</sequence>
<comment type="caution">
    <text evidence="7">The sequence shown here is derived from an EMBL/GenBank/DDBJ whole genome shotgun (WGS) entry which is preliminary data.</text>
</comment>
<dbReference type="Proteomes" id="UP000290921">
    <property type="component" value="Unassembled WGS sequence"/>
</dbReference>
<dbReference type="AlphaFoldDB" id="A0A4Q0VFZ1"/>
<dbReference type="Gene3D" id="1.10.1740.10">
    <property type="match status" value="1"/>
</dbReference>
<protein>
    <submittedName>
        <fullName evidence="7">RNA polymerase sigma factor</fullName>
    </submittedName>
</protein>
<dbReference type="Pfam" id="PF08281">
    <property type="entry name" value="Sigma70_r4_2"/>
    <property type="match status" value="1"/>
</dbReference>
<dbReference type="InterPro" id="IPR013325">
    <property type="entry name" value="RNA_pol_sigma_r2"/>
</dbReference>
<feature type="domain" description="RNA polymerase sigma factor 70 region 4 type 2" evidence="6">
    <location>
        <begin position="112"/>
        <end position="163"/>
    </location>
</feature>
<evidence type="ECO:0000256" key="1">
    <source>
        <dbReference type="ARBA" id="ARBA00010641"/>
    </source>
</evidence>
<evidence type="ECO:0000256" key="2">
    <source>
        <dbReference type="ARBA" id="ARBA00023015"/>
    </source>
</evidence>
<evidence type="ECO:0000256" key="3">
    <source>
        <dbReference type="ARBA" id="ARBA00023082"/>
    </source>
</evidence>
<dbReference type="PANTHER" id="PTHR43133">
    <property type="entry name" value="RNA POLYMERASE ECF-TYPE SIGMA FACTO"/>
    <property type="match status" value="1"/>
</dbReference>
<keyword evidence="3" id="KW-0731">Sigma factor</keyword>
<evidence type="ECO:0000313" key="8">
    <source>
        <dbReference type="Proteomes" id="UP000290921"/>
    </source>
</evidence>
<dbReference type="InterPro" id="IPR036388">
    <property type="entry name" value="WH-like_DNA-bd_sf"/>
</dbReference>
<dbReference type="InterPro" id="IPR013249">
    <property type="entry name" value="RNA_pol_sigma70_r4_t2"/>
</dbReference>
<feature type="domain" description="RNA polymerase sigma-70 region 2" evidence="5">
    <location>
        <begin position="27"/>
        <end position="87"/>
    </location>
</feature>
<dbReference type="GO" id="GO:0016987">
    <property type="term" value="F:sigma factor activity"/>
    <property type="evidence" value="ECO:0007669"/>
    <property type="project" value="UniProtKB-KW"/>
</dbReference>
<dbReference type="RefSeq" id="WP_129029792.1">
    <property type="nucleotide sequence ID" value="NZ_AP026806.1"/>
</dbReference>
<accession>A0A4Q0VFZ1</accession>
<dbReference type="CDD" id="cd06171">
    <property type="entry name" value="Sigma70_r4"/>
    <property type="match status" value="1"/>
</dbReference>
<dbReference type="InterPro" id="IPR014284">
    <property type="entry name" value="RNA_pol_sigma-70_dom"/>
</dbReference>
<evidence type="ECO:0000259" key="6">
    <source>
        <dbReference type="Pfam" id="PF08281"/>
    </source>
</evidence>
<evidence type="ECO:0000313" key="7">
    <source>
        <dbReference type="EMBL" id="RXI49860.1"/>
    </source>
</evidence>
<proteinExistence type="inferred from homology"/>
<dbReference type="Pfam" id="PF04542">
    <property type="entry name" value="Sigma70_r2"/>
    <property type="match status" value="1"/>
</dbReference>
<dbReference type="GO" id="GO:0006352">
    <property type="term" value="P:DNA-templated transcription initiation"/>
    <property type="evidence" value="ECO:0007669"/>
    <property type="project" value="InterPro"/>
</dbReference>
<dbReference type="PANTHER" id="PTHR43133:SF51">
    <property type="entry name" value="RNA POLYMERASE SIGMA FACTOR"/>
    <property type="match status" value="1"/>
</dbReference>
<comment type="similarity">
    <text evidence="1">Belongs to the sigma-70 factor family. ECF subfamily.</text>
</comment>
<dbReference type="EMBL" id="QMAP01000002">
    <property type="protein sequence ID" value="RXI49860.1"/>
    <property type="molecule type" value="Genomic_DNA"/>
</dbReference>
<name>A0A4Q0VFZ1_CLOTA</name>
<dbReference type="SUPFAM" id="SSF88659">
    <property type="entry name" value="Sigma3 and sigma4 domains of RNA polymerase sigma factors"/>
    <property type="match status" value="1"/>
</dbReference>
<dbReference type="NCBIfam" id="TIGR02937">
    <property type="entry name" value="sigma70-ECF"/>
    <property type="match status" value="1"/>
</dbReference>
<organism evidence="7 8">
    <name type="scientific">Clostridium tetani</name>
    <dbReference type="NCBI Taxonomy" id="1513"/>
    <lineage>
        <taxon>Bacteria</taxon>
        <taxon>Bacillati</taxon>
        <taxon>Bacillota</taxon>
        <taxon>Clostridia</taxon>
        <taxon>Eubacteriales</taxon>
        <taxon>Clostridiaceae</taxon>
        <taxon>Clostridium</taxon>
    </lineage>
</organism>
<reference evidence="7 8" key="1">
    <citation type="submission" date="2018-06" db="EMBL/GenBank/DDBJ databases">
        <title>Genome conservation of Clostridium tetani.</title>
        <authorList>
            <person name="Bruggemann H."/>
            <person name="Popoff M.R."/>
        </authorList>
    </citation>
    <scope>NUCLEOTIDE SEQUENCE [LARGE SCALE GENOMIC DNA]</scope>
    <source>
        <strain evidence="7 8">2017.061</strain>
    </source>
</reference>
<evidence type="ECO:0000259" key="5">
    <source>
        <dbReference type="Pfam" id="PF04542"/>
    </source>
</evidence>
<dbReference type="SUPFAM" id="SSF88946">
    <property type="entry name" value="Sigma2 domain of RNA polymerase sigma factors"/>
    <property type="match status" value="1"/>
</dbReference>
<keyword evidence="4" id="KW-0804">Transcription</keyword>
<evidence type="ECO:0000256" key="4">
    <source>
        <dbReference type="ARBA" id="ARBA00023163"/>
    </source>
</evidence>
<dbReference type="Gene3D" id="1.10.10.10">
    <property type="entry name" value="Winged helix-like DNA-binding domain superfamily/Winged helix DNA-binding domain"/>
    <property type="match status" value="1"/>
</dbReference>
<keyword evidence="2" id="KW-0805">Transcription regulation</keyword>
<gene>
    <name evidence="7" type="ORF">DP130_02425</name>
</gene>
<dbReference type="InterPro" id="IPR039425">
    <property type="entry name" value="RNA_pol_sigma-70-like"/>
</dbReference>